<feature type="compositionally biased region" description="Basic residues" evidence="1">
    <location>
        <begin position="425"/>
        <end position="442"/>
    </location>
</feature>
<sequence length="555" mass="60870">MAYERQSTGAQLLRPETADMPRQQLQQDLDKSASNIPDRTSPGQAQPEDLGAFADLESGNGVHDPASSMDCNEELPTSSTYRSNMYGCDEEDLGVLDQRTSTSHSGADFAELRRLKDDVTVNNPWIAAKLNASVRPLPTPRPSSPSPAHNDGFNPSDHVPDIRLARDGRVIGSSALARPEPYTPMSSASTYRHPEYNYAPTSDNSRGTPLEAIPDISSKPRRNPRRGPYQGQTNRPFVSPMTDQSSREKVWFDHLQGADRPRAPSTKRRKNAFNDHGGLVVQGELGDLVEDPRPMTPPLRNRDIRDFVGREEDASVGSMIAHDNRTRAESALRVPRSEREVLDLSGDDAADGRPHQTLDFVPASEILGLSERMGSQDQMFKRVLKRRKTSEKRALQEVDLNAVSHEPSKDRTTFDEEEYQPAAGKRTRSRRKSSSKLGRTKSSKLPLERIPPGKGTHDLAVTCSTSSQNISRMTEKPHIANALLGFNEPALPMADGMDSASSHLLSLAANLHGLLVSAGGDVDSPGPAALLSEVKAAFAERREVHEDEMLMPSGT</sequence>
<keyword evidence="3" id="KW-1185">Reference proteome</keyword>
<name>N1QJW4_SPHMS</name>
<dbReference type="OrthoDB" id="10685250at2759"/>
<accession>N1QJW4</accession>
<dbReference type="RefSeq" id="XP_016758960.1">
    <property type="nucleotide sequence ID" value="XM_016906410.1"/>
</dbReference>
<feature type="compositionally biased region" description="Basic and acidic residues" evidence="1">
    <location>
        <begin position="158"/>
        <end position="169"/>
    </location>
</feature>
<evidence type="ECO:0000256" key="1">
    <source>
        <dbReference type="SAM" id="MobiDB-lite"/>
    </source>
</evidence>
<feature type="compositionally biased region" description="Polar residues" evidence="1">
    <location>
        <begin position="230"/>
        <end position="244"/>
    </location>
</feature>
<evidence type="ECO:0000313" key="3">
    <source>
        <dbReference type="Proteomes" id="UP000016931"/>
    </source>
</evidence>
<dbReference type="Proteomes" id="UP000016931">
    <property type="component" value="Unassembled WGS sequence"/>
</dbReference>
<organism evidence="2 3">
    <name type="scientific">Sphaerulina musiva (strain SO2202)</name>
    <name type="common">Poplar stem canker fungus</name>
    <name type="synonym">Septoria musiva</name>
    <dbReference type="NCBI Taxonomy" id="692275"/>
    <lineage>
        <taxon>Eukaryota</taxon>
        <taxon>Fungi</taxon>
        <taxon>Dikarya</taxon>
        <taxon>Ascomycota</taxon>
        <taxon>Pezizomycotina</taxon>
        <taxon>Dothideomycetes</taxon>
        <taxon>Dothideomycetidae</taxon>
        <taxon>Mycosphaerellales</taxon>
        <taxon>Mycosphaerellaceae</taxon>
        <taxon>Sphaerulina</taxon>
    </lineage>
</organism>
<feature type="compositionally biased region" description="Polar residues" evidence="1">
    <location>
        <begin position="23"/>
        <end position="44"/>
    </location>
</feature>
<protein>
    <submittedName>
        <fullName evidence="2">Uncharacterized protein</fullName>
    </submittedName>
</protein>
<reference evidence="2 3" key="1">
    <citation type="journal article" date="2012" name="PLoS Pathog.">
        <title>Diverse lifestyles and strategies of plant pathogenesis encoded in the genomes of eighteen Dothideomycetes fungi.</title>
        <authorList>
            <person name="Ohm R.A."/>
            <person name="Feau N."/>
            <person name="Henrissat B."/>
            <person name="Schoch C.L."/>
            <person name="Horwitz B.A."/>
            <person name="Barry K.W."/>
            <person name="Condon B.J."/>
            <person name="Copeland A.C."/>
            <person name="Dhillon B."/>
            <person name="Glaser F."/>
            <person name="Hesse C.N."/>
            <person name="Kosti I."/>
            <person name="LaButti K."/>
            <person name="Lindquist E.A."/>
            <person name="Lucas S."/>
            <person name="Salamov A.A."/>
            <person name="Bradshaw R.E."/>
            <person name="Ciuffetti L."/>
            <person name="Hamelin R.C."/>
            <person name="Kema G.H.J."/>
            <person name="Lawrence C."/>
            <person name="Scott J.A."/>
            <person name="Spatafora J.W."/>
            <person name="Turgeon B.G."/>
            <person name="de Wit P.J.G.M."/>
            <person name="Zhong S."/>
            <person name="Goodwin S.B."/>
            <person name="Grigoriev I.V."/>
        </authorList>
    </citation>
    <scope>NUCLEOTIDE SEQUENCE [LARGE SCALE GENOMIC DNA]</scope>
    <source>
        <strain evidence="2 3">SO2202</strain>
    </source>
</reference>
<feature type="compositionally biased region" description="Polar residues" evidence="1">
    <location>
        <begin position="1"/>
        <end position="10"/>
    </location>
</feature>
<dbReference type="GeneID" id="27903547"/>
<dbReference type="STRING" id="692275.N1QJW4"/>
<dbReference type="AlphaFoldDB" id="N1QJW4"/>
<gene>
    <name evidence="2" type="ORF">SEPMUDRAFT_150810</name>
</gene>
<feature type="region of interest" description="Disordered" evidence="1">
    <location>
        <begin position="128"/>
        <end position="248"/>
    </location>
</feature>
<dbReference type="HOGENOM" id="CLU_491045_0_0_1"/>
<feature type="region of interest" description="Disordered" evidence="1">
    <location>
        <begin position="391"/>
        <end position="460"/>
    </location>
</feature>
<proteinExistence type="predicted"/>
<dbReference type="EMBL" id="KB456267">
    <property type="protein sequence ID" value="EMF10839.1"/>
    <property type="molecule type" value="Genomic_DNA"/>
</dbReference>
<feature type="region of interest" description="Disordered" evidence="1">
    <location>
        <begin position="1"/>
        <end position="78"/>
    </location>
</feature>
<evidence type="ECO:0000313" key="2">
    <source>
        <dbReference type="EMBL" id="EMF10839.1"/>
    </source>
</evidence>